<reference evidence="1" key="1">
    <citation type="submission" date="2021-04" db="EMBL/GenBank/DDBJ databases">
        <title>Pseudaminobacter soli sp. nov., isolated from paddy soil contaminated by heavy metals.</title>
        <authorList>
            <person name="Zhang K."/>
        </authorList>
    </citation>
    <scope>NUCLEOTIDE SEQUENCE</scope>
    <source>
        <strain evidence="1">19-2017</strain>
    </source>
</reference>
<name>A0A942DW73_9HYPH</name>
<comment type="caution">
    <text evidence="1">The sequence shown here is derived from an EMBL/GenBank/DDBJ whole genome shotgun (WGS) entry which is preliminary data.</text>
</comment>
<dbReference type="Proteomes" id="UP000680348">
    <property type="component" value="Unassembled WGS sequence"/>
</dbReference>
<protein>
    <submittedName>
        <fullName evidence="1">Uncharacterized protein</fullName>
    </submittedName>
</protein>
<accession>A0A942DW73</accession>
<keyword evidence="2" id="KW-1185">Reference proteome</keyword>
<gene>
    <name evidence="1" type="ORF">KEU06_08815</name>
</gene>
<evidence type="ECO:0000313" key="2">
    <source>
        <dbReference type="Proteomes" id="UP000680348"/>
    </source>
</evidence>
<sequence length="70" mass="7904">MQTMEPNDKEYLDFMVERSAISNSSVITNIRKNAESEIAAKAEQITSEMLTNAYEAGYRACYEDMKGDAQ</sequence>
<proteinExistence type="predicted"/>
<dbReference type="EMBL" id="JAGWCR010000004">
    <property type="protein sequence ID" value="MBS3648729.1"/>
    <property type="molecule type" value="Genomic_DNA"/>
</dbReference>
<evidence type="ECO:0000313" key="1">
    <source>
        <dbReference type="EMBL" id="MBS3648729.1"/>
    </source>
</evidence>
<dbReference type="AlphaFoldDB" id="A0A942DW73"/>
<dbReference type="RefSeq" id="WP_188254294.1">
    <property type="nucleotide sequence ID" value="NZ_JABVCF010000004.1"/>
</dbReference>
<organism evidence="1 2">
    <name type="scientific">Pseudaminobacter soli</name>
    <name type="common">ex Zhang et al. 2022</name>
    <dbReference type="NCBI Taxonomy" id="2831468"/>
    <lineage>
        <taxon>Bacteria</taxon>
        <taxon>Pseudomonadati</taxon>
        <taxon>Pseudomonadota</taxon>
        <taxon>Alphaproteobacteria</taxon>
        <taxon>Hyphomicrobiales</taxon>
        <taxon>Phyllobacteriaceae</taxon>
        <taxon>Pseudaminobacter</taxon>
    </lineage>
</organism>